<evidence type="ECO:0000256" key="4">
    <source>
        <dbReference type="ARBA" id="ARBA00022490"/>
    </source>
</evidence>
<keyword evidence="5" id="KW-0143">Chaperone</keyword>
<evidence type="ECO:0000313" key="7">
    <source>
        <dbReference type="Proteomes" id="UP001327459"/>
    </source>
</evidence>
<sequence length="85" mass="9999">MSEGDRRARLRWRCRRGLRELDLLLGPFAERQLPRLLPHELDDFDRLLTAADQDLQAWFLGRERPSDDSLADLVERIRQQARSSG</sequence>
<keyword evidence="7" id="KW-1185">Reference proteome</keyword>
<reference evidence="6 7" key="1">
    <citation type="submission" date="2023-11" db="EMBL/GenBank/DDBJ databases">
        <title>MicrobeMod: A computational toolkit for identifying prokaryotic methylation and restriction-modification with nanopore sequencing.</title>
        <authorList>
            <person name="Crits-Christoph A."/>
            <person name="Kang S.C."/>
            <person name="Lee H."/>
            <person name="Ostrov N."/>
        </authorList>
    </citation>
    <scope>NUCLEOTIDE SEQUENCE [LARGE SCALE GENOMIC DNA]</scope>
    <source>
        <strain evidence="6 7">ATCC 49870</strain>
    </source>
</reference>
<dbReference type="Gene3D" id="1.10.150.250">
    <property type="entry name" value="Flavinator of succinate dehydrogenase"/>
    <property type="match status" value="1"/>
</dbReference>
<evidence type="ECO:0000256" key="5">
    <source>
        <dbReference type="ARBA" id="ARBA00023186"/>
    </source>
</evidence>
<dbReference type="InterPro" id="IPR050531">
    <property type="entry name" value="SdhE_FAD_assembly_factor"/>
</dbReference>
<dbReference type="Pfam" id="PF03937">
    <property type="entry name" value="Sdh5"/>
    <property type="match status" value="1"/>
</dbReference>
<dbReference type="InterPro" id="IPR005631">
    <property type="entry name" value="SDH"/>
</dbReference>
<dbReference type="EMBL" id="CP140153">
    <property type="protein sequence ID" value="WQH16332.1"/>
    <property type="molecule type" value="Genomic_DNA"/>
</dbReference>
<dbReference type="Proteomes" id="UP001327459">
    <property type="component" value="Chromosome"/>
</dbReference>
<evidence type="ECO:0000256" key="1">
    <source>
        <dbReference type="ARBA" id="ARBA00004496"/>
    </source>
</evidence>
<name>A0ABZ0YVY0_9GAMM</name>
<keyword evidence="4" id="KW-0963">Cytoplasm</keyword>
<dbReference type="RefSeq" id="WP_322521330.1">
    <property type="nucleotide sequence ID" value="NZ_CP140153.1"/>
</dbReference>
<proteinExistence type="inferred from homology"/>
<accession>A0ABZ0YVY0</accession>
<dbReference type="SUPFAM" id="SSF109910">
    <property type="entry name" value="YgfY-like"/>
    <property type="match status" value="1"/>
</dbReference>
<dbReference type="InterPro" id="IPR036714">
    <property type="entry name" value="SDH_sf"/>
</dbReference>
<comment type="subcellular location">
    <subcellularLocation>
        <location evidence="1">Cytoplasm</location>
    </subcellularLocation>
</comment>
<evidence type="ECO:0000256" key="2">
    <source>
        <dbReference type="ARBA" id="ARBA00008571"/>
    </source>
</evidence>
<evidence type="ECO:0000256" key="3">
    <source>
        <dbReference type="ARBA" id="ARBA00019418"/>
    </source>
</evidence>
<gene>
    <name evidence="6" type="ORF">SR882_00105</name>
</gene>
<protein>
    <recommendedName>
        <fullName evidence="3">FAD assembly factor SdhE</fullName>
    </recommendedName>
</protein>
<organism evidence="6 7">
    <name type="scientific">Guyparkeria halophila</name>
    <dbReference type="NCBI Taxonomy" id="47960"/>
    <lineage>
        <taxon>Bacteria</taxon>
        <taxon>Pseudomonadati</taxon>
        <taxon>Pseudomonadota</taxon>
        <taxon>Gammaproteobacteria</taxon>
        <taxon>Chromatiales</taxon>
        <taxon>Thioalkalibacteraceae</taxon>
        <taxon>Guyparkeria</taxon>
    </lineage>
</organism>
<comment type="similarity">
    <text evidence="2">Belongs to the SdhE FAD assembly factor family.</text>
</comment>
<dbReference type="PANTHER" id="PTHR39585:SF1">
    <property type="entry name" value="FAD ASSEMBLY FACTOR SDHE"/>
    <property type="match status" value="1"/>
</dbReference>
<evidence type="ECO:0000313" key="6">
    <source>
        <dbReference type="EMBL" id="WQH16332.1"/>
    </source>
</evidence>
<dbReference type="PANTHER" id="PTHR39585">
    <property type="entry name" value="FAD ASSEMBLY FACTOR SDHE"/>
    <property type="match status" value="1"/>
</dbReference>